<dbReference type="AlphaFoldDB" id="A0A0A3XZY9"/>
<dbReference type="EMBL" id="JRPN01000014">
    <property type="protein sequence ID" value="KGT78894.1"/>
    <property type="molecule type" value="Genomic_DNA"/>
</dbReference>
<accession>A0A0A3XZY9</accession>
<dbReference type="Proteomes" id="UP000030377">
    <property type="component" value="Unassembled WGS sequence"/>
</dbReference>
<dbReference type="RefSeq" id="WP_028157199.1">
    <property type="nucleotide sequence ID" value="NZ_CP081350.1"/>
</dbReference>
<gene>
    <name evidence="1" type="ORF">MA20_16135</name>
</gene>
<evidence type="ECO:0000313" key="2">
    <source>
        <dbReference type="Proteomes" id="UP000030377"/>
    </source>
</evidence>
<proteinExistence type="predicted"/>
<name>A0A0A3XZY9_BRAJP</name>
<organism evidence="1 2">
    <name type="scientific">Bradyrhizobium japonicum</name>
    <dbReference type="NCBI Taxonomy" id="375"/>
    <lineage>
        <taxon>Bacteria</taxon>
        <taxon>Pseudomonadati</taxon>
        <taxon>Pseudomonadota</taxon>
        <taxon>Alphaproteobacteria</taxon>
        <taxon>Hyphomicrobiales</taxon>
        <taxon>Nitrobacteraceae</taxon>
        <taxon>Bradyrhizobium</taxon>
    </lineage>
</organism>
<protein>
    <submittedName>
        <fullName evidence="1">Uncharacterized protein</fullName>
    </submittedName>
</protein>
<evidence type="ECO:0000313" key="1">
    <source>
        <dbReference type="EMBL" id="KGT78894.1"/>
    </source>
</evidence>
<comment type="caution">
    <text evidence="1">The sequence shown here is derived from an EMBL/GenBank/DDBJ whole genome shotgun (WGS) entry which is preliminary data.</text>
</comment>
<reference evidence="1 2" key="1">
    <citation type="submission" date="2014-09" db="EMBL/GenBank/DDBJ databases">
        <title>Draft genome of Bradyrhizobium japonicum Is-34.</title>
        <authorList>
            <person name="Tsurumaru H."/>
            <person name="Yamakawa T."/>
            <person name="Hashimoto S."/>
            <person name="Okizaki K."/>
            <person name="Kanesaki Y."/>
            <person name="Yoshikawa H."/>
            <person name="Yajima S."/>
        </authorList>
    </citation>
    <scope>NUCLEOTIDE SEQUENCE [LARGE SCALE GENOMIC DNA]</scope>
    <source>
        <strain evidence="1 2">Is-34</strain>
    </source>
</reference>
<sequence length="63" mass="7084">MAHMQISRETSAWLLQAKEFLIEARRLKPGPARNELRETARVLREIAELEADSVPGPGRAKTS</sequence>